<dbReference type="Pfam" id="PF00570">
    <property type="entry name" value="HRDC"/>
    <property type="match status" value="1"/>
</dbReference>
<dbReference type="AlphaFoldDB" id="A0A0F9A5P1"/>
<dbReference type="InterPro" id="IPR010997">
    <property type="entry name" value="HRDC-like_sf"/>
</dbReference>
<dbReference type="GO" id="GO:0000166">
    <property type="term" value="F:nucleotide binding"/>
    <property type="evidence" value="ECO:0007669"/>
    <property type="project" value="InterPro"/>
</dbReference>
<protein>
    <recommendedName>
        <fullName evidence="1">HRDC domain-containing protein</fullName>
    </recommendedName>
</protein>
<dbReference type="PROSITE" id="PS50967">
    <property type="entry name" value="HRDC"/>
    <property type="match status" value="1"/>
</dbReference>
<feature type="non-terminal residue" evidence="2">
    <location>
        <position position="1"/>
    </location>
</feature>
<proteinExistence type="predicted"/>
<dbReference type="GO" id="GO:0003676">
    <property type="term" value="F:nucleic acid binding"/>
    <property type="evidence" value="ECO:0007669"/>
    <property type="project" value="InterPro"/>
</dbReference>
<dbReference type="Gene3D" id="1.10.150.80">
    <property type="entry name" value="HRDC domain"/>
    <property type="match status" value="1"/>
</dbReference>
<evidence type="ECO:0000259" key="1">
    <source>
        <dbReference type="PROSITE" id="PS50967"/>
    </source>
</evidence>
<dbReference type="InterPro" id="IPR002121">
    <property type="entry name" value="HRDC_dom"/>
</dbReference>
<evidence type="ECO:0000313" key="2">
    <source>
        <dbReference type="EMBL" id="KKK73879.1"/>
    </source>
</evidence>
<name>A0A0F9A5P1_9ZZZZ</name>
<sequence>LSQAQVDLARGHDGTGKYLSCSPATLRWIAERKPGSLDALMRAPGMGAGHADRFGPAFLKLLQDQ</sequence>
<accession>A0A0F9A5P1</accession>
<dbReference type="EMBL" id="LAZR01056584">
    <property type="protein sequence ID" value="KKK73879.1"/>
    <property type="molecule type" value="Genomic_DNA"/>
</dbReference>
<gene>
    <name evidence="2" type="ORF">LCGC14_2889410</name>
</gene>
<dbReference type="InterPro" id="IPR044876">
    <property type="entry name" value="HRDC_dom_sf"/>
</dbReference>
<comment type="caution">
    <text evidence="2">The sequence shown here is derived from an EMBL/GenBank/DDBJ whole genome shotgun (WGS) entry which is preliminary data.</text>
</comment>
<dbReference type="SUPFAM" id="SSF47819">
    <property type="entry name" value="HRDC-like"/>
    <property type="match status" value="1"/>
</dbReference>
<reference evidence="2" key="1">
    <citation type="journal article" date="2015" name="Nature">
        <title>Complex archaea that bridge the gap between prokaryotes and eukaryotes.</title>
        <authorList>
            <person name="Spang A."/>
            <person name="Saw J.H."/>
            <person name="Jorgensen S.L."/>
            <person name="Zaremba-Niedzwiedzka K."/>
            <person name="Martijn J."/>
            <person name="Lind A.E."/>
            <person name="van Eijk R."/>
            <person name="Schleper C."/>
            <person name="Guy L."/>
            <person name="Ettema T.J."/>
        </authorList>
    </citation>
    <scope>NUCLEOTIDE SEQUENCE</scope>
</reference>
<feature type="domain" description="HRDC" evidence="1">
    <location>
        <begin position="1"/>
        <end position="65"/>
    </location>
</feature>
<organism evidence="2">
    <name type="scientific">marine sediment metagenome</name>
    <dbReference type="NCBI Taxonomy" id="412755"/>
    <lineage>
        <taxon>unclassified sequences</taxon>
        <taxon>metagenomes</taxon>
        <taxon>ecological metagenomes</taxon>
    </lineage>
</organism>